<feature type="transmembrane region" description="Helical" evidence="6">
    <location>
        <begin position="284"/>
        <end position="304"/>
    </location>
</feature>
<feature type="domain" description="MacB-like periplasmic core" evidence="8">
    <location>
        <begin position="23"/>
        <end position="242"/>
    </location>
</feature>
<evidence type="ECO:0000259" key="8">
    <source>
        <dbReference type="Pfam" id="PF12704"/>
    </source>
</evidence>
<keyword evidence="2" id="KW-1003">Cell membrane</keyword>
<dbReference type="InterPro" id="IPR050250">
    <property type="entry name" value="Macrolide_Exporter_MacB"/>
</dbReference>
<proteinExistence type="predicted"/>
<dbReference type="GO" id="GO:0022857">
    <property type="term" value="F:transmembrane transporter activity"/>
    <property type="evidence" value="ECO:0007669"/>
    <property type="project" value="TreeGrafter"/>
</dbReference>
<keyword evidence="4 6" id="KW-1133">Transmembrane helix</keyword>
<gene>
    <name evidence="9" type="ORF">SAMN05192529_1067</name>
</gene>
<dbReference type="AlphaFoldDB" id="A0A1H3XMW9"/>
<feature type="transmembrane region" description="Helical" evidence="6">
    <location>
        <begin position="20"/>
        <end position="45"/>
    </location>
</feature>
<evidence type="ECO:0000313" key="10">
    <source>
        <dbReference type="Proteomes" id="UP000199041"/>
    </source>
</evidence>
<reference evidence="9 10" key="1">
    <citation type="submission" date="2016-10" db="EMBL/GenBank/DDBJ databases">
        <authorList>
            <person name="de Groot N.N."/>
        </authorList>
    </citation>
    <scope>NUCLEOTIDE SEQUENCE [LARGE SCALE GENOMIC DNA]</scope>
    <source>
        <strain evidence="9 10">Vu-144</strain>
    </source>
</reference>
<dbReference type="PANTHER" id="PTHR30572">
    <property type="entry name" value="MEMBRANE COMPONENT OF TRANSPORTER-RELATED"/>
    <property type="match status" value="1"/>
</dbReference>
<feature type="transmembrane region" description="Helical" evidence="6">
    <location>
        <begin position="667"/>
        <end position="690"/>
    </location>
</feature>
<name>A0A1H3XMW9_9BACT</name>
<evidence type="ECO:0000313" key="9">
    <source>
        <dbReference type="EMBL" id="SEA00696.1"/>
    </source>
</evidence>
<keyword evidence="10" id="KW-1185">Reference proteome</keyword>
<dbReference type="Pfam" id="PF12704">
    <property type="entry name" value="MacB_PCD"/>
    <property type="match status" value="1"/>
</dbReference>
<feature type="transmembrane region" description="Helical" evidence="6">
    <location>
        <begin position="378"/>
        <end position="404"/>
    </location>
</feature>
<evidence type="ECO:0000256" key="6">
    <source>
        <dbReference type="SAM" id="Phobius"/>
    </source>
</evidence>
<sequence>MYLLINNIKVAWRNLKAHRVYGLLNIAGLTIGIATSILVLIWVHYQFSFDRFHEQYASIYRLNTTIGSEDGPVTWDQGPSGLSVLTKGASGIKQVIRMKSWDDQNISNYDKSKIFDGNHIAYTDPDILKVFDFPLLYGNKESFLKDINAAAITQDLAIRLFGSASVLGKKIRYFGDIYTVEAVLKDFPKNSTLQYTAFFPMSAFSRRMMAQGYIHHPDYLDETLDNINFNDYLLLDPQVKPQAIASVISQNYARQKDQSMRFSLQPLKDLHLVSADGNPSDLRIVQMLLLVAIVILVVACINYMNLTTARSLTRVKEVAVRRMNGANKSQLFNMFMTEAGIVFLIATAFSLVLVYSLLPYVSRFTGAWLSVVEGDAVTLLMITAVLISTLLLATVFPAYLLSGLGTVSGLKGGVKEGRYAVLRKALVILQFGATFILLMGAIVVHKQMHFLSTKDIGFDRSYAFVAPMTNNMVDKGDELEAELLKNPAIQGVGVADVYDLSGVQNSTSDVIWPGKPDNDKTLFTGMSGDKAFIDMMKFHFVAGGNFTGDASDSNKFIVNEAAAKRMALRVPYVGQKISYAGVNGELIGVVRDFNYAPLTQKIGPLIMDSRGFKNILYVRTTAGTASSAIQQTERLYKAYSGNAPFSYSFLDKRFAEKYEAEQRAGSLLNAFSVVALIISCMGLFGLALYTAEVKRKEIGIRKVLGANIKSIIGLITGQFLRLVFLGVLIGMPVAYLITARWQNHFAYKASVGVFSFLAGALTIVGITILTVLFIAIKSATVNPVNSLKSE</sequence>
<feature type="transmembrane region" description="Helical" evidence="6">
    <location>
        <begin position="749"/>
        <end position="776"/>
    </location>
</feature>
<comment type="subcellular location">
    <subcellularLocation>
        <location evidence="1">Cell membrane</location>
        <topology evidence="1">Multi-pass membrane protein</topology>
    </subcellularLocation>
</comment>
<evidence type="ECO:0000256" key="5">
    <source>
        <dbReference type="ARBA" id="ARBA00023136"/>
    </source>
</evidence>
<keyword evidence="5 6" id="KW-0472">Membrane</keyword>
<protein>
    <submittedName>
        <fullName evidence="9">FtsX-like permease family protein</fullName>
    </submittedName>
</protein>
<keyword evidence="3 6" id="KW-0812">Transmembrane</keyword>
<evidence type="ECO:0000256" key="1">
    <source>
        <dbReference type="ARBA" id="ARBA00004651"/>
    </source>
</evidence>
<dbReference type="OrthoDB" id="1451596at2"/>
<feature type="transmembrane region" description="Helical" evidence="6">
    <location>
        <begin position="711"/>
        <end position="737"/>
    </location>
</feature>
<feature type="domain" description="ABC3 transporter permease C-terminal" evidence="7">
    <location>
        <begin position="670"/>
        <end position="783"/>
    </location>
</feature>
<dbReference type="Pfam" id="PF02687">
    <property type="entry name" value="FtsX"/>
    <property type="match status" value="2"/>
</dbReference>
<evidence type="ECO:0000259" key="7">
    <source>
        <dbReference type="Pfam" id="PF02687"/>
    </source>
</evidence>
<evidence type="ECO:0000256" key="3">
    <source>
        <dbReference type="ARBA" id="ARBA00022692"/>
    </source>
</evidence>
<dbReference type="RefSeq" id="WP_091395441.1">
    <property type="nucleotide sequence ID" value="NZ_FNQY01000006.1"/>
</dbReference>
<dbReference type="GO" id="GO:0005886">
    <property type="term" value="C:plasma membrane"/>
    <property type="evidence" value="ECO:0007669"/>
    <property type="project" value="UniProtKB-SubCell"/>
</dbReference>
<evidence type="ECO:0000256" key="2">
    <source>
        <dbReference type="ARBA" id="ARBA00022475"/>
    </source>
</evidence>
<evidence type="ECO:0000256" key="4">
    <source>
        <dbReference type="ARBA" id="ARBA00022989"/>
    </source>
</evidence>
<dbReference type="InterPro" id="IPR003838">
    <property type="entry name" value="ABC3_permease_C"/>
</dbReference>
<feature type="transmembrane region" description="Helical" evidence="6">
    <location>
        <begin position="331"/>
        <end position="358"/>
    </location>
</feature>
<dbReference type="STRING" id="551991.SAMN05192529_1067"/>
<organism evidence="9 10">
    <name type="scientific">Arachidicoccus rhizosphaerae</name>
    <dbReference type="NCBI Taxonomy" id="551991"/>
    <lineage>
        <taxon>Bacteria</taxon>
        <taxon>Pseudomonadati</taxon>
        <taxon>Bacteroidota</taxon>
        <taxon>Chitinophagia</taxon>
        <taxon>Chitinophagales</taxon>
        <taxon>Chitinophagaceae</taxon>
        <taxon>Arachidicoccus</taxon>
    </lineage>
</organism>
<dbReference type="EMBL" id="FNQY01000006">
    <property type="protein sequence ID" value="SEA00696.1"/>
    <property type="molecule type" value="Genomic_DNA"/>
</dbReference>
<dbReference type="PANTHER" id="PTHR30572:SF18">
    <property type="entry name" value="ABC-TYPE MACROLIDE FAMILY EXPORT SYSTEM PERMEASE COMPONENT 2"/>
    <property type="match status" value="1"/>
</dbReference>
<dbReference type="InterPro" id="IPR025857">
    <property type="entry name" value="MacB_PCD"/>
</dbReference>
<dbReference type="Proteomes" id="UP000199041">
    <property type="component" value="Unassembled WGS sequence"/>
</dbReference>
<feature type="domain" description="ABC3 transporter permease C-terminal" evidence="7">
    <location>
        <begin position="290"/>
        <end position="402"/>
    </location>
</feature>
<accession>A0A1H3XMW9</accession>
<feature type="transmembrane region" description="Helical" evidence="6">
    <location>
        <begin position="425"/>
        <end position="444"/>
    </location>
</feature>